<evidence type="ECO:0000256" key="1">
    <source>
        <dbReference type="ARBA" id="ARBA00023015"/>
    </source>
</evidence>
<dbReference type="Pfam" id="PF13412">
    <property type="entry name" value="HTH_24"/>
    <property type="match status" value="1"/>
</dbReference>
<organism evidence="5 6">
    <name type="scientific">Priestia megaterium</name>
    <name type="common">Bacillus megaterium</name>
    <dbReference type="NCBI Taxonomy" id="1404"/>
    <lineage>
        <taxon>Bacteria</taxon>
        <taxon>Bacillati</taxon>
        <taxon>Bacillota</taxon>
        <taxon>Bacilli</taxon>
        <taxon>Bacillales</taxon>
        <taxon>Bacillaceae</taxon>
        <taxon>Priestia</taxon>
    </lineage>
</organism>
<name>A0AA86LX44_PRIMG</name>
<dbReference type="InterPro" id="IPR036388">
    <property type="entry name" value="WH-like_DNA-bd_sf"/>
</dbReference>
<keyword evidence="3" id="KW-0804">Transcription</keyword>
<dbReference type="InterPro" id="IPR011008">
    <property type="entry name" value="Dimeric_a/b-barrel"/>
</dbReference>
<dbReference type="InterPro" id="IPR036390">
    <property type="entry name" value="WH_DNA-bd_sf"/>
</dbReference>
<dbReference type="GO" id="GO:0043565">
    <property type="term" value="F:sequence-specific DNA binding"/>
    <property type="evidence" value="ECO:0007669"/>
    <property type="project" value="InterPro"/>
</dbReference>
<dbReference type="GO" id="GO:0005829">
    <property type="term" value="C:cytosol"/>
    <property type="evidence" value="ECO:0007669"/>
    <property type="project" value="TreeGrafter"/>
</dbReference>
<dbReference type="SUPFAM" id="SSF46785">
    <property type="entry name" value="Winged helix' DNA-binding domain"/>
    <property type="match status" value="1"/>
</dbReference>
<evidence type="ECO:0000313" key="5">
    <source>
        <dbReference type="EMBL" id="AXI32759.1"/>
    </source>
</evidence>
<dbReference type="PANTHER" id="PTHR30154:SF53">
    <property type="entry name" value="HTH-TYPE TRANSCRIPTIONAL REGULATOR LRPC"/>
    <property type="match status" value="1"/>
</dbReference>
<dbReference type="GO" id="GO:0043200">
    <property type="term" value="P:response to amino acid"/>
    <property type="evidence" value="ECO:0007669"/>
    <property type="project" value="TreeGrafter"/>
</dbReference>
<evidence type="ECO:0000256" key="2">
    <source>
        <dbReference type="ARBA" id="ARBA00023125"/>
    </source>
</evidence>
<dbReference type="SMART" id="SM00344">
    <property type="entry name" value="HTH_ASNC"/>
    <property type="match status" value="1"/>
</dbReference>
<dbReference type="Proteomes" id="UP000253834">
    <property type="component" value="Chromosome"/>
</dbReference>
<reference evidence="5 6" key="1">
    <citation type="submission" date="2017-07" db="EMBL/GenBank/DDBJ databases">
        <title>Isolation and development of strain Bacillus megaterium SR7 for enhanced growth and metabolite production under supercritical carbon dioxide.</title>
        <authorList>
            <person name="Freedman A.J.E."/>
            <person name="Peet K.C."/>
            <person name="Boock J.T."/>
            <person name="Penn K."/>
            <person name="Prather K.L.J."/>
            <person name="Thompson J.R."/>
        </authorList>
    </citation>
    <scope>NUCLEOTIDE SEQUENCE [LARGE SCALE GENOMIC DNA]</scope>
    <source>
        <strain evidence="5 6">SR7</strain>
    </source>
</reference>
<dbReference type="PRINTS" id="PR00033">
    <property type="entry name" value="HTHASNC"/>
</dbReference>
<dbReference type="EMBL" id="CP022674">
    <property type="protein sequence ID" value="AXI32759.1"/>
    <property type="molecule type" value="Genomic_DNA"/>
</dbReference>
<dbReference type="SUPFAM" id="SSF54909">
    <property type="entry name" value="Dimeric alpha+beta barrel"/>
    <property type="match status" value="1"/>
</dbReference>
<dbReference type="InterPro" id="IPR019888">
    <property type="entry name" value="Tscrpt_reg_AsnC-like"/>
</dbReference>
<dbReference type="InterPro" id="IPR000485">
    <property type="entry name" value="AsnC-type_HTH_dom"/>
</dbReference>
<evidence type="ECO:0000256" key="3">
    <source>
        <dbReference type="ARBA" id="ARBA00023163"/>
    </source>
</evidence>
<dbReference type="InterPro" id="IPR019887">
    <property type="entry name" value="Tscrpt_reg_AsnC/Lrp_C"/>
</dbReference>
<evidence type="ECO:0000259" key="4">
    <source>
        <dbReference type="PROSITE" id="PS50956"/>
    </source>
</evidence>
<keyword evidence="1" id="KW-0805">Transcription regulation</keyword>
<sequence>MDLIDCSLLQFIQEDSRITVNELSKRLLLSQLSIRKRLQRLEENDVIQGFTVIISPDAIGKSVKAIIQIANLKIKTQQFEEIIKGEKDILECHRITGINSYFMKTAVSSIKQLEDFSNRLTHYGKVNTSLIITSPVSHRILLPKTEYLQPIKNE</sequence>
<feature type="domain" description="HTH asnC-type" evidence="4">
    <location>
        <begin position="1"/>
        <end position="62"/>
    </location>
</feature>
<keyword evidence="2" id="KW-0238">DNA-binding</keyword>
<accession>A0AA86LX44</accession>
<dbReference type="Pfam" id="PF01037">
    <property type="entry name" value="AsnC_trans_reg"/>
    <property type="match status" value="1"/>
</dbReference>
<dbReference type="PROSITE" id="PS50956">
    <property type="entry name" value="HTH_ASNC_2"/>
    <property type="match status" value="1"/>
</dbReference>
<proteinExistence type="predicted"/>
<dbReference type="PANTHER" id="PTHR30154">
    <property type="entry name" value="LEUCINE-RESPONSIVE REGULATORY PROTEIN"/>
    <property type="match status" value="1"/>
</dbReference>
<evidence type="ECO:0000313" key="6">
    <source>
        <dbReference type="Proteomes" id="UP000253834"/>
    </source>
</evidence>
<dbReference type="Gene3D" id="1.10.10.10">
    <property type="entry name" value="Winged helix-like DNA-binding domain superfamily/Winged helix DNA-binding domain"/>
    <property type="match status" value="1"/>
</dbReference>
<protein>
    <submittedName>
        <fullName evidence="5">AsnC family transcriptional regulator</fullName>
    </submittedName>
</protein>
<gene>
    <name evidence="5" type="ORF">CIB87_10950</name>
</gene>
<dbReference type="Gene3D" id="3.30.70.920">
    <property type="match status" value="1"/>
</dbReference>
<dbReference type="AlphaFoldDB" id="A0AA86LX44"/>